<dbReference type="GO" id="GO:0005886">
    <property type="term" value="C:plasma membrane"/>
    <property type="evidence" value="ECO:0007669"/>
    <property type="project" value="UniProtKB-SubCell"/>
</dbReference>
<comment type="caution">
    <text evidence="13">The sequence shown here is derived from an EMBL/GenBank/DDBJ whole genome shotgun (WGS) entry which is preliminary data.</text>
</comment>
<evidence type="ECO:0000256" key="2">
    <source>
        <dbReference type="ARBA" id="ARBA00021549"/>
    </source>
</evidence>
<keyword evidence="5" id="KW-0997">Cell inner membrane</keyword>
<evidence type="ECO:0000256" key="7">
    <source>
        <dbReference type="ARBA" id="ARBA00022989"/>
    </source>
</evidence>
<comment type="similarity">
    <text evidence="9">Belongs to the GSP H family.</text>
</comment>
<dbReference type="Pfam" id="PF12019">
    <property type="entry name" value="GspH"/>
    <property type="match status" value="1"/>
</dbReference>
<evidence type="ECO:0000256" key="1">
    <source>
        <dbReference type="ARBA" id="ARBA00004377"/>
    </source>
</evidence>
<organism evidence="13 14">
    <name type="scientific">Zhongshania marina</name>
    <dbReference type="NCBI Taxonomy" id="2304603"/>
    <lineage>
        <taxon>Bacteria</taxon>
        <taxon>Pseudomonadati</taxon>
        <taxon>Pseudomonadota</taxon>
        <taxon>Gammaproteobacteria</taxon>
        <taxon>Cellvibrionales</taxon>
        <taxon>Spongiibacteraceae</taxon>
        <taxon>Zhongshania</taxon>
    </lineage>
</organism>
<evidence type="ECO:0000256" key="5">
    <source>
        <dbReference type="ARBA" id="ARBA00022519"/>
    </source>
</evidence>
<evidence type="ECO:0000256" key="9">
    <source>
        <dbReference type="ARBA" id="ARBA00025772"/>
    </source>
</evidence>
<accession>A0A2S4HIM6</accession>
<evidence type="ECO:0000256" key="3">
    <source>
        <dbReference type="ARBA" id="ARBA00022475"/>
    </source>
</evidence>
<evidence type="ECO:0000256" key="6">
    <source>
        <dbReference type="ARBA" id="ARBA00022692"/>
    </source>
</evidence>
<evidence type="ECO:0000259" key="12">
    <source>
        <dbReference type="Pfam" id="PF12019"/>
    </source>
</evidence>
<dbReference type="AlphaFoldDB" id="A0A2S4HIM6"/>
<evidence type="ECO:0000256" key="10">
    <source>
        <dbReference type="ARBA" id="ARBA00030775"/>
    </source>
</evidence>
<keyword evidence="7 11" id="KW-1133">Transmembrane helix</keyword>
<keyword evidence="8 11" id="KW-0472">Membrane</keyword>
<sequence>MITVSHRKESVMKTQGMTLIELLSTLAVTAVLGLVAVPSLYETLQSHRLRSSALTLFQTLSSARASAVMRSSHVSVWNTDGNWQNGVEVFLDNNENGELNSGEQVLYRATPQNYSQISGNRWVANYIKFHPDGSAHTASGAFQVGTITVCTEQLDRGYQIILSIGGRLRMVKVDIDEC</sequence>
<keyword evidence="3" id="KW-1003">Cell membrane</keyword>
<keyword evidence="6 11" id="KW-0812">Transmembrane</keyword>
<protein>
    <recommendedName>
        <fullName evidence="2">Type II secretion system protein H</fullName>
    </recommendedName>
    <alternativeName>
        <fullName evidence="10">General secretion pathway protein H</fullName>
    </alternativeName>
</protein>
<keyword evidence="4" id="KW-0488">Methylation</keyword>
<dbReference type="EMBL" id="PQGG01000010">
    <property type="protein sequence ID" value="POP53852.1"/>
    <property type="molecule type" value="Genomic_DNA"/>
</dbReference>
<dbReference type="PROSITE" id="PS00409">
    <property type="entry name" value="PROKAR_NTER_METHYL"/>
    <property type="match status" value="1"/>
</dbReference>
<feature type="transmembrane region" description="Helical" evidence="11">
    <location>
        <begin position="20"/>
        <end position="41"/>
    </location>
</feature>
<proteinExistence type="inferred from homology"/>
<dbReference type="InterPro" id="IPR045584">
    <property type="entry name" value="Pilin-like"/>
</dbReference>
<dbReference type="GO" id="GO:0015628">
    <property type="term" value="P:protein secretion by the type II secretion system"/>
    <property type="evidence" value="ECO:0007669"/>
    <property type="project" value="InterPro"/>
</dbReference>
<evidence type="ECO:0000313" key="13">
    <source>
        <dbReference type="EMBL" id="POP53852.1"/>
    </source>
</evidence>
<dbReference type="InterPro" id="IPR022346">
    <property type="entry name" value="T2SS_GspH"/>
</dbReference>
<evidence type="ECO:0000313" key="14">
    <source>
        <dbReference type="Proteomes" id="UP000237222"/>
    </source>
</evidence>
<name>A0A2S4HIM6_9GAMM</name>
<dbReference type="GO" id="GO:0015627">
    <property type="term" value="C:type II protein secretion system complex"/>
    <property type="evidence" value="ECO:0007669"/>
    <property type="project" value="InterPro"/>
</dbReference>
<dbReference type="SUPFAM" id="SSF54523">
    <property type="entry name" value="Pili subunits"/>
    <property type="match status" value="1"/>
</dbReference>
<dbReference type="Gene3D" id="3.55.40.10">
    <property type="entry name" value="minor pseudopilin epsh domain"/>
    <property type="match status" value="1"/>
</dbReference>
<comment type="subcellular location">
    <subcellularLocation>
        <location evidence="1">Cell inner membrane</location>
        <topology evidence="1">Single-pass membrane protein</topology>
    </subcellularLocation>
</comment>
<dbReference type="NCBIfam" id="TIGR02532">
    <property type="entry name" value="IV_pilin_GFxxxE"/>
    <property type="match status" value="1"/>
</dbReference>
<evidence type="ECO:0000256" key="4">
    <source>
        <dbReference type="ARBA" id="ARBA00022481"/>
    </source>
</evidence>
<evidence type="ECO:0000256" key="8">
    <source>
        <dbReference type="ARBA" id="ARBA00023136"/>
    </source>
</evidence>
<evidence type="ECO:0000256" key="11">
    <source>
        <dbReference type="SAM" id="Phobius"/>
    </source>
</evidence>
<dbReference type="Proteomes" id="UP000237222">
    <property type="component" value="Unassembled WGS sequence"/>
</dbReference>
<dbReference type="InterPro" id="IPR012902">
    <property type="entry name" value="N_methyl_site"/>
</dbReference>
<reference evidence="13" key="1">
    <citation type="submission" date="2018-01" db="EMBL/GenBank/DDBJ databases">
        <authorList>
            <person name="Yu X.-D."/>
        </authorList>
    </citation>
    <scope>NUCLEOTIDE SEQUENCE</scope>
    <source>
        <strain evidence="13">ZX-21</strain>
    </source>
</reference>
<gene>
    <name evidence="13" type="ORF">C0068_04475</name>
</gene>
<feature type="domain" description="General secretion pathway GspH" evidence="12">
    <location>
        <begin position="55"/>
        <end position="166"/>
    </location>
</feature>